<proteinExistence type="predicted"/>
<gene>
    <name evidence="1" type="ORF">JOF44_001707</name>
</gene>
<comment type="caution">
    <text evidence="1">The sequence shown here is derived from an EMBL/GenBank/DDBJ whole genome shotgun (WGS) entry which is preliminary data.</text>
</comment>
<name>A0ABS4YJ26_9MICO</name>
<organism evidence="1 2">
    <name type="scientific">Brachybacterium fresconis</name>
    <dbReference type="NCBI Taxonomy" id="173363"/>
    <lineage>
        <taxon>Bacteria</taxon>
        <taxon>Bacillati</taxon>
        <taxon>Actinomycetota</taxon>
        <taxon>Actinomycetes</taxon>
        <taxon>Micrococcales</taxon>
        <taxon>Dermabacteraceae</taxon>
        <taxon>Brachybacterium</taxon>
    </lineage>
</organism>
<dbReference type="RefSeq" id="WP_209889793.1">
    <property type="nucleotide sequence ID" value="NZ_BAAAJV010000005.1"/>
</dbReference>
<reference evidence="1 2" key="1">
    <citation type="submission" date="2021-03" db="EMBL/GenBank/DDBJ databases">
        <title>Sequencing the genomes of 1000 actinobacteria strains.</title>
        <authorList>
            <person name="Klenk H.-P."/>
        </authorList>
    </citation>
    <scope>NUCLEOTIDE SEQUENCE [LARGE SCALE GENOMIC DNA]</scope>
    <source>
        <strain evidence="1 2">DSM 14564</strain>
    </source>
</reference>
<evidence type="ECO:0000313" key="2">
    <source>
        <dbReference type="Proteomes" id="UP000698222"/>
    </source>
</evidence>
<keyword evidence="2" id="KW-1185">Reference proteome</keyword>
<protein>
    <submittedName>
        <fullName evidence="1">Excisionase family DNA binding protein</fullName>
    </submittedName>
</protein>
<evidence type="ECO:0000313" key="1">
    <source>
        <dbReference type="EMBL" id="MBP2408804.1"/>
    </source>
</evidence>
<dbReference type="EMBL" id="JAGIOC010000001">
    <property type="protein sequence ID" value="MBP2408804.1"/>
    <property type="molecule type" value="Genomic_DNA"/>
</dbReference>
<accession>A0ABS4YJ26</accession>
<sequence length="98" mass="10470">MSSTPPVSPIYVTLQQAVAEGYAAYSTLRGYIADGRLPAIYIGGRIKIRREDLDALATPARQAPTRDVVAAVERIVAEAPPLTPEQREHLAVILGGTS</sequence>
<dbReference type="Proteomes" id="UP000698222">
    <property type="component" value="Unassembled WGS sequence"/>
</dbReference>